<dbReference type="Proteomes" id="UP001209854">
    <property type="component" value="Unassembled WGS sequence"/>
</dbReference>
<sequence>MPVEEAMISIRSTDLQRLKEAEQLVNKRLWAEQSGDRVKRMAALAECRVELAAYRKRYFEQYRNRPSGAGSVR</sequence>
<dbReference type="EMBL" id="JAPFCC010000001">
    <property type="protein sequence ID" value="MCW7553637.1"/>
    <property type="molecule type" value="Genomic_DNA"/>
</dbReference>
<reference evidence="1 2" key="1">
    <citation type="submission" date="2022-10" db="EMBL/GenBank/DDBJ databases">
        <title>High-quality genome sequences of two octocoral-associated bacteria, Endozoicomonas euniceicola EF212 and Endozoicomonas gorgoniicola PS125.</title>
        <authorList>
            <person name="Chiou Y.-J."/>
            <person name="Chen Y.-H."/>
        </authorList>
    </citation>
    <scope>NUCLEOTIDE SEQUENCE [LARGE SCALE GENOMIC DNA]</scope>
    <source>
        <strain evidence="1 2">PS125</strain>
    </source>
</reference>
<organism evidence="1 2">
    <name type="scientific">Endozoicomonas gorgoniicola</name>
    <dbReference type="NCBI Taxonomy" id="1234144"/>
    <lineage>
        <taxon>Bacteria</taxon>
        <taxon>Pseudomonadati</taxon>
        <taxon>Pseudomonadota</taxon>
        <taxon>Gammaproteobacteria</taxon>
        <taxon>Oceanospirillales</taxon>
        <taxon>Endozoicomonadaceae</taxon>
        <taxon>Endozoicomonas</taxon>
    </lineage>
</organism>
<evidence type="ECO:0000313" key="1">
    <source>
        <dbReference type="EMBL" id="MCW7553637.1"/>
    </source>
</evidence>
<comment type="caution">
    <text evidence="1">The sequence shown here is derived from an EMBL/GenBank/DDBJ whole genome shotgun (WGS) entry which is preliminary data.</text>
</comment>
<proteinExistence type="predicted"/>
<name>A0ABT3MW87_9GAMM</name>
<accession>A0ABT3MW87</accession>
<protein>
    <submittedName>
        <fullName evidence="1">Uncharacterized protein</fullName>
    </submittedName>
</protein>
<evidence type="ECO:0000313" key="2">
    <source>
        <dbReference type="Proteomes" id="UP001209854"/>
    </source>
</evidence>
<keyword evidence="2" id="KW-1185">Reference proteome</keyword>
<gene>
    <name evidence="1" type="ORF">NX722_13570</name>
</gene>
<dbReference type="RefSeq" id="WP_262568455.1">
    <property type="nucleotide sequence ID" value="NZ_JAPFCC010000001.1"/>
</dbReference>